<evidence type="ECO:0008006" key="3">
    <source>
        <dbReference type="Google" id="ProtNLM"/>
    </source>
</evidence>
<dbReference type="SUPFAM" id="SSF82607">
    <property type="entry name" value="YbaB-like"/>
    <property type="match status" value="1"/>
</dbReference>
<protein>
    <recommendedName>
        <fullName evidence="3">YbaB/EbfC DNA-binding family protein</fullName>
    </recommendedName>
</protein>
<dbReference type="Gene3D" id="3.30.1310.10">
    <property type="entry name" value="Nucleoid-associated protein YbaB-like domain"/>
    <property type="match status" value="1"/>
</dbReference>
<dbReference type="STRING" id="391037.Sare_0934"/>
<accession>A8M3S6</accession>
<dbReference type="eggNOG" id="COG0718">
    <property type="taxonomic scope" value="Bacteria"/>
</dbReference>
<name>A8M3S6_SALAI</name>
<dbReference type="KEGG" id="saq:Sare_0934"/>
<dbReference type="OrthoDB" id="5118533at2"/>
<dbReference type="HOGENOM" id="CLU_1625880_0_0_11"/>
<dbReference type="PATRIC" id="fig|391037.6.peg.949"/>
<dbReference type="InterPro" id="IPR036894">
    <property type="entry name" value="YbaB-like_sf"/>
</dbReference>
<proteinExistence type="predicted"/>
<evidence type="ECO:0000256" key="1">
    <source>
        <dbReference type="SAM" id="MobiDB-lite"/>
    </source>
</evidence>
<dbReference type="EMBL" id="CP000850">
    <property type="protein sequence ID" value="ABV96849.1"/>
    <property type="molecule type" value="Genomic_DNA"/>
</dbReference>
<evidence type="ECO:0000313" key="2">
    <source>
        <dbReference type="EMBL" id="ABV96849.1"/>
    </source>
</evidence>
<dbReference type="GO" id="GO:0003677">
    <property type="term" value="F:DNA binding"/>
    <property type="evidence" value="ECO:0007669"/>
    <property type="project" value="InterPro"/>
</dbReference>
<sequence>METPYDAELDQLRARYSAQRAALGEMQRSLAQISATAVGAQRCVQVTVDAQGQLTELSFPTEAYRQMAPQELAAMVFAVVTQAQAEAGDAVRQVMAGYRSDNGFLDVTSGRDEWSRLLPEDLPGLDEVLRPTGWGSGGAGAGDAASDAGDVTWNDRTGWADGR</sequence>
<feature type="region of interest" description="Disordered" evidence="1">
    <location>
        <begin position="132"/>
        <end position="163"/>
    </location>
</feature>
<dbReference type="Pfam" id="PF02575">
    <property type="entry name" value="YbaB_DNA_bd"/>
    <property type="match status" value="1"/>
</dbReference>
<gene>
    <name evidence="2" type="ordered locus">Sare_0934</name>
</gene>
<dbReference type="InterPro" id="IPR004401">
    <property type="entry name" value="YbaB/EbfC"/>
</dbReference>
<organism evidence="2">
    <name type="scientific">Salinispora arenicola (strain CNS-205)</name>
    <dbReference type="NCBI Taxonomy" id="391037"/>
    <lineage>
        <taxon>Bacteria</taxon>
        <taxon>Bacillati</taxon>
        <taxon>Actinomycetota</taxon>
        <taxon>Actinomycetes</taxon>
        <taxon>Micromonosporales</taxon>
        <taxon>Micromonosporaceae</taxon>
        <taxon>Salinispora</taxon>
    </lineage>
</organism>
<reference evidence="2" key="1">
    <citation type="submission" date="2007-10" db="EMBL/GenBank/DDBJ databases">
        <title>Complete sequence of Salinispora arenicola CNS-205.</title>
        <authorList>
            <consortium name="US DOE Joint Genome Institute"/>
            <person name="Copeland A."/>
            <person name="Lucas S."/>
            <person name="Lapidus A."/>
            <person name="Barry K."/>
            <person name="Glavina del Rio T."/>
            <person name="Dalin E."/>
            <person name="Tice H."/>
            <person name="Pitluck S."/>
            <person name="Foster B."/>
            <person name="Schmutz J."/>
            <person name="Larimer F."/>
            <person name="Land M."/>
            <person name="Hauser L."/>
            <person name="Kyrpides N."/>
            <person name="Ivanova N."/>
            <person name="Jensen P.R."/>
            <person name="Moore B.S."/>
            <person name="Penn K."/>
            <person name="Jenkins C."/>
            <person name="Udwary D."/>
            <person name="Xiang L."/>
            <person name="Gontang E."/>
            <person name="Richardson P."/>
        </authorList>
    </citation>
    <scope>NUCLEOTIDE SEQUENCE [LARGE SCALE GENOMIC DNA]</scope>
    <source>
        <strain evidence="2">CNS-205</strain>
    </source>
</reference>
<dbReference type="AlphaFoldDB" id="A8M3S6"/>